<dbReference type="EMBL" id="JAIWYP010000003">
    <property type="protein sequence ID" value="KAH3851337.1"/>
    <property type="molecule type" value="Genomic_DNA"/>
</dbReference>
<evidence type="ECO:0000313" key="3">
    <source>
        <dbReference type="EMBL" id="KAH3851337.1"/>
    </source>
</evidence>
<gene>
    <name evidence="3" type="ORF">DPMN_093817</name>
</gene>
<sequence length="70" mass="7622">MGIQPFCRIRKALSFKLLLKPLMAELQVAAEEEDGEEEEDLSPLGETPLSRSGPIFLSETASSSNSILSL</sequence>
<feature type="compositionally biased region" description="Polar residues" evidence="1">
    <location>
        <begin position="59"/>
        <end position="70"/>
    </location>
</feature>
<organism evidence="3 4">
    <name type="scientific">Dreissena polymorpha</name>
    <name type="common">Zebra mussel</name>
    <name type="synonym">Mytilus polymorpha</name>
    <dbReference type="NCBI Taxonomy" id="45954"/>
    <lineage>
        <taxon>Eukaryota</taxon>
        <taxon>Metazoa</taxon>
        <taxon>Spiralia</taxon>
        <taxon>Lophotrochozoa</taxon>
        <taxon>Mollusca</taxon>
        <taxon>Bivalvia</taxon>
        <taxon>Autobranchia</taxon>
        <taxon>Heteroconchia</taxon>
        <taxon>Euheterodonta</taxon>
        <taxon>Imparidentia</taxon>
        <taxon>Neoheterodontei</taxon>
        <taxon>Myida</taxon>
        <taxon>Dreissenoidea</taxon>
        <taxon>Dreissenidae</taxon>
        <taxon>Dreissena</taxon>
    </lineage>
</organism>
<dbReference type="Proteomes" id="UP000828390">
    <property type="component" value="Unassembled WGS sequence"/>
</dbReference>
<proteinExistence type="predicted"/>
<keyword evidence="2" id="KW-0732">Signal</keyword>
<comment type="caution">
    <text evidence="3">The sequence shown here is derived from an EMBL/GenBank/DDBJ whole genome shotgun (WGS) entry which is preliminary data.</text>
</comment>
<reference evidence="3" key="2">
    <citation type="submission" date="2020-11" db="EMBL/GenBank/DDBJ databases">
        <authorList>
            <person name="McCartney M.A."/>
            <person name="Auch B."/>
            <person name="Kono T."/>
            <person name="Mallez S."/>
            <person name="Becker A."/>
            <person name="Gohl D.M."/>
            <person name="Silverstein K.A.T."/>
            <person name="Koren S."/>
            <person name="Bechman K.B."/>
            <person name="Herman A."/>
            <person name="Abrahante J.E."/>
            <person name="Garbe J."/>
        </authorList>
    </citation>
    <scope>NUCLEOTIDE SEQUENCE</scope>
    <source>
        <strain evidence="3">Duluth1</strain>
        <tissue evidence="3">Whole animal</tissue>
    </source>
</reference>
<dbReference type="AlphaFoldDB" id="A0A9D4L689"/>
<name>A0A9D4L689_DREPO</name>
<protein>
    <submittedName>
        <fullName evidence="3">Uncharacterized protein</fullName>
    </submittedName>
</protein>
<feature type="region of interest" description="Disordered" evidence="1">
    <location>
        <begin position="29"/>
        <end position="70"/>
    </location>
</feature>
<evidence type="ECO:0000256" key="2">
    <source>
        <dbReference type="SAM" id="SignalP"/>
    </source>
</evidence>
<evidence type="ECO:0000313" key="4">
    <source>
        <dbReference type="Proteomes" id="UP000828390"/>
    </source>
</evidence>
<feature type="signal peptide" evidence="2">
    <location>
        <begin position="1"/>
        <end position="30"/>
    </location>
</feature>
<accession>A0A9D4L689</accession>
<evidence type="ECO:0000256" key="1">
    <source>
        <dbReference type="SAM" id="MobiDB-lite"/>
    </source>
</evidence>
<feature type="chain" id="PRO_5039722798" evidence="2">
    <location>
        <begin position="31"/>
        <end position="70"/>
    </location>
</feature>
<reference evidence="3" key="1">
    <citation type="journal article" date="2019" name="bioRxiv">
        <title>The Genome of the Zebra Mussel, Dreissena polymorpha: A Resource for Invasive Species Research.</title>
        <authorList>
            <person name="McCartney M.A."/>
            <person name="Auch B."/>
            <person name="Kono T."/>
            <person name="Mallez S."/>
            <person name="Zhang Y."/>
            <person name="Obille A."/>
            <person name="Becker A."/>
            <person name="Abrahante J.E."/>
            <person name="Garbe J."/>
            <person name="Badalamenti J.P."/>
            <person name="Herman A."/>
            <person name="Mangelson H."/>
            <person name="Liachko I."/>
            <person name="Sullivan S."/>
            <person name="Sone E.D."/>
            <person name="Koren S."/>
            <person name="Silverstein K.A.T."/>
            <person name="Beckman K.B."/>
            <person name="Gohl D.M."/>
        </authorList>
    </citation>
    <scope>NUCLEOTIDE SEQUENCE</scope>
    <source>
        <strain evidence="3">Duluth1</strain>
        <tissue evidence="3">Whole animal</tissue>
    </source>
</reference>
<feature type="compositionally biased region" description="Acidic residues" evidence="1">
    <location>
        <begin position="30"/>
        <end position="41"/>
    </location>
</feature>
<keyword evidence="4" id="KW-1185">Reference proteome</keyword>